<proteinExistence type="inferred from homology"/>
<comment type="subcellular location">
    <subcellularLocation>
        <location evidence="1">Cell membrane</location>
        <topology evidence="1">Multi-pass membrane protein</topology>
    </subcellularLocation>
</comment>
<reference evidence="10" key="1">
    <citation type="submission" date="2020-10" db="EMBL/GenBank/DDBJ databases">
        <title>Phylogeny of dyella-like bacteria.</title>
        <authorList>
            <person name="Fu J."/>
        </authorList>
    </citation>
    <scope>NUCLEOTIDE SEQUENCE</scope>
    <source>
        <strain evidence="10">DHON07</strain>
    </source>
</reference>
<keyword evidence="11" id="KW-1185">Reference proteome</keyword>
<feature type="transmembrane region" description="Helical" evidence="7">
    <location>
        <begin position="337"/>
        <end position="358"/>
    </location>
</feature>
<protein>
    <submittedName>
        <fullName evidence="10">ABC transporter permease</fullName>
    </submittedName>
</protein>
<dbReference type="PANTHER" id="PTHR30572">
    <property type="entry name" value="MEMBRANE COMPONENT OF TRANSPORTER-RELATED"/>
    <property type="match status" value="1"/>
</dbReference>
<evidence type="ECO:0000256" key="7">
    <source>
        <dbReference type="SAM" id="Phobius"/>
    </source>
</evidence>
<dbReference type="InterPro" id="IPR025857">
    <property type="entry name" value="MacB_PCD"/>
</dbReference>
<dbReference type="Proteomes" id="UP001430193">
    <property type="component" value="Unassembled WGS sequence"/>
</dbReference>
<evidence type="ECO:0000256" key="5">
    <source>
        <dbReference type="ARBA" id="ARBA00023136"/>
    </source>
</evidence>
<keyword evidence="3 7" id="KW-0812">Transmembrane</keyword>
<dbReference type="PROSITE" id="PS51257">
    <property type="entry name" value="PROKAR_LIPOPROTEIN"/>
    <property type="match status" value="1"/>
</dbReference>
<comment type="similarity">
    <text evidence="6">Belongs to the ABC-4 integral membrane protein family.</text>
</comment>
<evidence type="ECO:0000256" key="3">
    <source>
        <dbReference type="ARBA" id="ARBA00022692"/>
    </source>
</evidence>
<dbReference type="InterPro" id="IPR050250">
    <property type="entry name" value="Macrolide_Exporter_MacB"/>
</dbReference>
<evidence type="ECO:0000259" key="9">
    <source>
        <dbReference type="Pfam" id="PF12704"/>
    </source>
</evidence>
<dbReference type="Pfam" id="PF12704">
    <property type="entry name" value="MacB_PCD"/>
    <property type="match status" value="1"/>
</dbReference>
<evidence type="ECO:0000313" key="11">
    <source>
        <dbReference type="Proteomes" id="UP001430193"/>
    </source>
</evidence>
<name>A0ABS2KH20_9GAMM</name>
<organism evidence="10 11">
    <name type="scientific">Dyella mobilis</name>
    <dbReference type="NCBI Taxonomy" id="1849582"/>
    <lineage>
        <taxon>Bacteria</taxon>
        <taxon>Pseudomonadati</taxon>
        <taxon>Pseudomonadota</taxon>
        <taxon>Gammaproteobacteria</taxon>
        <taxon>Lysobacterales</taxon>
        <taxon>Rhodanobacteraceae</taxon>
        <taxon>Dyella</taxon>
    </lineage>
</organism>
<dbReference type="PANTHER" id="PTHR30572:SF4">
    <property type="entry name" value="ABC TRANSPORTER PERMEASE YTRF"/>
    <property type="match status" value="1"/>
</dbReference>
<dbReference type="InterPro" id="IPR003838">
    <property type="entry name" value="ABC3_permease_C"/>
</dbReference>
<keyword evidence="2" id="KW-1003">Cell membrane</keyword>
<keyword evidence="5 7" id="KW-0472">Membrane</keyword>
<evidence type="ECO:0000259" key="8">
    <source>
        <dbReference type="Pfam" id="PF02687"/>
    </source>
</evidence>
<accession>A0ABS2KH20</accession>
<sequence length="406" mass="44661">MEIRPILASLRKHRIPTLLIVLQIALACAVLCNAVFMIGKRVSDMHLPNAMDEAGTVVVNVQGTDEKLVAADIPRNLAALRGIAGAQAVSVVHTMPLSRNNWGWSFGLTPDAPVSDPNNLNVTLYFAGENADKAMGLQLRQGRFFNAEEYADSKVDGGAVPSTHVMVVTETLAKKLWPGQSALGKTVYSKPYYFTVIGIVADVLRPYTFALDHDRSYYDIFLPVAPDAVLHEYILRGAPADRERIAREAVAKLQQLNPQAVVKGQTYQSIRDQYFANSQSMVWILVLVCLVMLAVTAFGIVGLTSFWVSQRRRQIGIRRAVGATRGDILRYFRTENFLLSSAGVLIGMVLAFGINLYLMQHYELERMPWYYLPGGALTLWLIGQLAVLGPATRAASVPPVIATQST</sequence>
<dbReference type="EMBL" id="JADIKF010000039">
    <property type="protein sequence ID" value="MBM7130340.1"/>
    <property type="molecule type" value="Genomic_DNA"/>
</dbReference>
<feature type="domain" description="MacB-like periplasmic core" evidence="9">
    <location>
        <begin position="18"/>
        <end position="223"/>
    </location>
</feature>
<evidence type="ECO:0000256" key="6">
    <source>
        <dbReference type="ARBA" id="ARBA00038076"/>
    </source>
</evidence>
<dbReference type="RefSeq" id="WP_204631936.1">
    <property type="nucleotide sequence ID" value="NZ_BSOC01000002.1"/>
</dbReference>
<comment type="caution">
    <text evidence="10">The sequence shown here is derived from an EMBL/GenBank/DDBJ whole genome shotgun (WGS) entry which is preliminary data.</text>
</comment>
<dbReference type="Pfam" id="PF02687">
    <property type="entry name" value="FtsX"/>
    <property type="match status" value="1"/>
</dbReference>
<keyword evidence="4 7" id="KW-1133">Transmembrane helix</keyword>
<evidence type="ECO:0000256" key="4">
    <source>
        <dbReference type="ARBA" id="ARBA00022989"/>
    </source>
</evidence>
<feature type="transmembrane region" description="Helical" evidence="7">
    <location>
        <begin position="281"/>
        <end position="308"/>
    </location>
</feature>
<evidence type="ECO:0000313" key="10">
    <source>
        <dbReference type="EMBL" id="MBM7130340.1"/>
    </source>
</evidence>
<evidence type="ECO:0000256" key="1">
    <source>
        <dbReference type="ARBA" id="ARBA00004651"/>
    </source>
</evidence>
<gene>
    <name evidence="10" type="ORF">ISS99_12435</name>
</gene>
<feature type="domain" description="ABC3 transporter permease C-terminal" evidence="8">
    <location>
        <begin position="288"/>
        <end position="399"/>
    </location>
</feature>
<evidence type="ECO:0000256" key="2">
    <source>
        <dbReference type="ARBA" id="ARBA00022475"/>
    </source>
</evidence>
<feature type="transmembrane region" description="Helical" evidence="7">
    <location>
        <begin position="370"/>
        <end position="388"/>
    </location>
</feature>